<dbReference type="AlphaFoldDB" id="D7BTY7"/>
<evidence type="ECO:0000313" key="2">
    <source>
        <dbReference type="Proteomes" id="UP000000377"/>
    </source>
</evidence>
<name>D7BTY7_STRBB</name>
<gene>
    <name evidence="1" type="ordered locus">SBI_06436</name>
</gene>
<organism evidence="1 2">
    <name type="scientific">Streptomyces bingchenggensis (strain BCW-1)</name>
    <dbReference type="NCBI Taxonomy" id="749414"/>
    <lineage>
        <taxon>Bacteria</taxon>
        <taxon>Bacillati</taxon>
        <taxon>Actinomycetota</taxon>
        <taxon>Actinomycetes</taxon>
        <taxon>Kitasatosporales</taxon>
        <taxon>Streptomycetaceae</taxon>
        <taxon>Streptomyces</taxon>
    </lineage>
</organism>
<protein>
    <submittedName>
        <fullName evidence="1">Uncharacterized protein</fullName>
    </submittedName>
</protein>
<proteinExistence type="predicted"/>
<sequence length="188" mass="20270">MLSMGNSQAHPVFRTTDLVAAVKTARRLLAIGDPTDAEVSLEATVSEASELEMLSAAMPTATAFGCGQSPAIQPSASSVVAGPFPIFLEWTSQPLGRLEDRFVAAAGKCPATLVWSGVRWPEVPALRLSAEEEYAHVSISINSRQIHWDEPAPDHTVHIHDRKGVHLRAQWLADQVGLYPIGPPYLAL</sequence>
<dbReference type="HOGENOM" id="CLU_1440272_0_0_11"/>
<evidence type="ECO:0000313" key="1">
    <source>
        <dbReference type="EMBL" id="ADI09556.1"/>
    </source>
</evidence>
<dbReference type="eggNOG" id="ENOG5032F9E">
    <property type="taxonomic scope" value="Bacteria"/>
</dbReference>
<accession>D7BTY7</accession>
<dbReference type="Proteomes" id="UP000000377">
    <property type="component" value="Chromosome"/>
</dbReference>
<dbReference type="KEGG" id="sbh:SBI_06436"/>
<keyword evidence="2" id="KW-1185">Reference proteome</keyword>
<dbReference type="EMBL" id="CP002047">
    <property type="protein sequence ID" value="ADI09556.1"/>
    <property type="molecule type" value="Genomic_DNA"/>
</dbReference>
<reference evidence="1 2" key="1">
    <citation type="journal article" date="2010" name="J. Bacteriol.">
        <title>Genome sequence of the milbemycin-producing bacterium Streptomyces bingchenggensis.</title>
        <authorList>
            <person name="Wang X.J."/>
            <person name="Yan Y.J."/>
            <person name="Zhang B."/>
            <person name="An J."/>
            <person name="Wang J.J."/>
            <person name="Tian J."/>
            <person name="Jiang L."/>
            <person name="Chen Y.H."/>
            <person name="Huang S.X."/>
            <person name="Yin M."/>
            <person name="Zhang J."/>
            <person name="Gao A.L."/>
            <person name="Liu C.X."/>
            <person name="Zhu Z.X."/>
            <person name="Xiang W.S."/>
        </authorList>
    </citation>
    <scope>NUCLEOTIDE SEQUENCE [LARGE SCALE GENOMIC DNA]</scope>
    <source>
        <strain evidence="1 2">BCW-1</strain>
    </source>
</reference>